<evidence type="ECO:0000313" key="1">
    <source>
        <dbReference type="EMBL" id="CAI5760540.1"/>
    </source>
</evidence>
<evidence type="ECO:0000313" key="2">
    <source>
        <dbReference type="Proteomes" id="UP001152885"/>
    </source>
</evidence>
<comment type="caution">
    <text evidence="1">The sequence shown here is derived from an EMBL/GenBank/DDBJ whole genome shotgun (WGS) entry which is preliminary data.</text>
</comment>
<dbReference type="Proteomes" id="UP001152885">
    <property type="component" value="Unassembled WGS sequence"/>
</dbReference>
<sequence>MFTEQEKQIHKINQSYIAELTSNFQKYKNQTMVVYVNDQWCLFPKSPDGSKEINKFIVSETEGKVFSSHEELQKFVFDIFIYNYAYPYKEKISIEPISNSLISTYPNMGATDEEYEEYKLKEKNETLLLMKNMGLITKLKRDERVIPHFFKFDKEKNNWQVLGILNYHQVIRYLSFFDGENSIKQAKVKFANMTFKEKLEVEQKVVEFLKTGKLLHNKKIINLEDKFRPSKKDKYEGWHKLAKSL</sequence>
<dbReference type="EMBL" id="CANTUO010000007">
    <property type="protein sequence ID" value="CAI5760540.1"/>
    <property type="molecule type" value="Genomic_DNA"/>
</dbReference>
<gene>
    <name evidence="1" type="ORF">CANVERA_P5049</name>
</gene>
<dbReference type="AlphaFoldDB" id="A0A9W4U0E7"/>
<reference evidence="1" key="1">
    <citation type="submission" date="2022-12" db="EMBL/GenBank/DDBJ databases">
        <authorList>
            <person name="Brejova B."/>
        </authorList>
    </citation>
    <scope>NUCLEOTIDE SEQUENCE</scope>
</reference>
<name>A0A9W4U0E7_9ASCO</name>
<proteinExistence type="predicted"/>
<protein>
    <submittedName>
        <fullName evidence="1">Uncharacterized protein</fullName>
    </submittedName>
</protein>
<organism evidence="1 2">
    <name type="scientific">Candida verbasci</name>
    <dbReference type="NCBI Taxonomy" id="1227364"/>
    <lineage>
        <taxon>Eukaryota</taxon>
        <taxon>Fungi</taxon>
        <taxon>Dikarya</taxon>
        <taxon>Ascomycota</taxon>
        <taxon>Saccharomycotina</taxon>
        <taxon>Pichiomycetes</taxon>
        <taxon>Debaryomycetaceae</taxon>
        <taxon>Candida/Lodderomyces clade</taxon>
        <taxon>Candida</taxon>
    </lineage>
</organism>
<accession>A0A9W4U0E7</accession>
<keyword evidence="2" id="KW-1185">Reference proteome</keyword>